<dbReference type="InterPro" id="IPR038444">
    <property type="entry name" value="DUF465_sf"/>
</dbReference>
<evidence type="ECO:0000313" key="1">
    <source>
        <dbReference type="EMBL" id="BCD99443.1"/>
    </source>
</evidence>
<organism evidence="1 2">
    <name type="scientific">Marinagarivorans cellulosilyticus</name>
    <dbReference type="NCBI Taxonomy" id="2721545"/>
    <lineage>
        <taxon>Bacteria</taxon>
        <taxon>Pseudomonadati</taxon>
        <taxon>Pseudomonadota</taxon>
        <taxon>Gammaproteobacteria</taxon>
        <taxon>Cellvibrionales</taxon>
        <taxon>Cellvibrionaceae</taxon>
        <taxon>Marinagarivorans</taxon>
    </lineage>
</organism>
<name>A0AAN1WKU3_9GAMM</name>
<dbReference type="KEGG" id="marq:MARGE09_P3645"/>
<dbReference type="Proteomes" id="UP001320119">
    <property type="component" value="Chromosome"/>
</dbReference>
<dbReference type="RefSeq" id="WP_236984710.1">
    <property type="nucleotide sequence ID" value="NZ_AP023086.1"/>
</dbReference>
<accession>A0AAN1WKU3</accession>
<evidence type="ECO:0008006" key="3">
    <source>
        <dbReference type="Google" id="ProtNLM"/>
    </source>
</evidence>
<dbReference type="Gene3D" id="6.10.280.50">
    <property type="match status" value="1"/>
</dbReference>
<dbReference type="Pfam" id="PF04325">
    <property type="entry name" value="DUF465"/>
    <property type="match status" value="1"/>
</dbReference>
<sequence>MIENHSLANELPEFKEAIHTLKMSNHHFAKIFEQYHNTDKEIHRIEQGIENTTDEYLEYLKKQRLHSKDALFAMLKKHEATTA</sequence>
<evidence type="ECO:0000313" key="2">
    <source>
        <dbReference type="Proteomes" id="UP001320119"/>
    </source>
</evidence>
<dbReference type="AlphaFoldDB" id="A0AAN1WKU3"/>
<dbReference type="InterPro" id="IPR007420">
    <property type="entry name" value="DUF465"/>
</dbReference>
<dbReference type="EMBL" id="AP023086">
    <property type="protein sequence ID" value="BCD99443.1"/>
    <property type="molecule type" value="Genomic_DNA"/>
</dbReference>
<keyword evidence="2" id="KW-1185">Reference proteome</keyword>
<gene>
    <name evidence="1" type="ORF">MARGE09_P3645</name>
</gene>
<proteinExistence type="predicted"/>
<reference evidence="1 2" key="1">
    <citation type="journal article" date="2022" name="IScience">
        <title>An ultrasensitive nanofiber-based assay for enzymatic hydrolysis and deep-sea microbial degradation of cellulose.</title>
        <authorList>
            <person name="Tsudome M."/>
            <person name="Tachioka M."/>
            <person name="Miyazaki M."/>
            <person name="Uchimura K."/>
            <person name="Tsuda M."/>
            <person name="Takaki Y."/>
            <person name="Deguchi S."/>
        </authorList>
    </citation>
    <scope>NUCLEOTIDE SEQUENCE [LARGE SCALE GENOMIC DNA]</scope>
    <source>
        <strain evidence="1 2">GE09</strain>
    </source>
</reference>
<protein>
    <recommendedName>
        <fullName evidence="3">DUF465 domain-containing protein</fullName>
    </recommendedName>
</protein>